<dbReference type="Gene3D" id="2.120.10.30">
    <property type="entry name" value="TolB, C-terminal domain"/>
    <property type="match status" value="1"/>
</dbReference>
<feature type="chain" id="PRO_5032495823" description="NHL repeat containing protein" evidence="3">
    <location>
        <begin position="31"/>
        <end position="347"/>
    </location>
</feature>
<evidence type="ECO:0000256" key="2">
    <source>
        <dbReference type="PROSITE-ProRule" id="PRU00504"/>
    </source>
</evidence>
<dbReference type="PROSITE" id="PS51125">
    <property type="entry name" value="NHL"/>
    <property type="match status" value="1"/>
</dbReference>
<gene>
    <name evidence="4" type="ORF">JYZ213_LOCUS6277</name>
</gene>
<dbReference type="SUPFAM" id="SSF101898">
    <property type="entry name" value="NHL repeat"/>
    <property type="match status" value="1"/>
</dbReference>
<feature type="signal peptide" evidence="3">
    <location>
        <begin position="1"/>
        <end position="30"/>
    </location>
</feature>
<reference evidence="4" key="1">
    <citation type="submission" date="2021-02" db="EMBL/GenBank/DDBJ databases">
        <authorList>
            <person name="Nowell W R."/>
        </authorList>
    </citation>
    <scope>NUCLEOTIDE SEQUENCE</scope>
</reference>
<evidence type="ECO:0000256" key="1">
    <source>
        <dbReference type="ARBA" id="ARBA00022737"/>
    </source>
</evidence>
<dbReference type="AlphaFoldDB" id="A0A813U3R5"/>
<dbReference type="Proteomes" id="UP000663845">
    <property type="component" value="Unassembled WGS sequence"/>
</dbReference>
<dbReference type="InterPro" id="IPR001258">
    <property type="entry name" value="NHL_repeat"/>
</dbReference>
<protein>
    <recommendedName>
        <fullName evidence="6">NHL repeat containing protein</fullName>
    </recommendedName>
</protein>
<comment type="caution">
    <text evidence="4">The sequence shown here is derived from an EMBL/GenBank/DDBJ whole genome shotgun (WGS) entry which is preliminary data.</text>
</comment>
<dbReference type="CDD" id="cd05819">
    <property type="entry name" value="NHL"/>
    <property type="match status" value="1"/>
</dbReference>
<dbReference type="PANTHER" id="PTHR46388:SF2">
    <property type="entry name" value="NHL REPEAT-CONTAINING PROTEIN 2"/>
    <property type="match status" value="1"/>
</dbReference>
<dbReference type="EMBL" id="CAJNOG010000039">
    <property type="protein sequence ID" value="CAF0820370.1"/>
    <property type="molecule type" value="Genomic_DNA"/>
</dbReference>
<organism evidence="4 5">
    <name type="scientific">Adineta steineri</name>
    <dbReference type="NCBI Taxonomy" id="433720"/>
    <lineage>
        <taxon>Eukaryota</taxon>
        <taxon>Metazoa</taxon>
        <taxon>Spiralia</taxon>
        <taxon>Gnathifera</taxon>
        <taxon>Rotifera</taxon>
        <taxon>Eurotatoria</taxon>
        <taxon>Bdelloidea</taxon>
        <taxon>Adinetida</taxon>
        <taxon>Adinetidae</taxon>
        <taxon>Adineta</taxon>
    </lineage>
</organism>
<evidence type="ECO:0008006" key="6">
    <source>
        <dbReference type="Google" id="ProtNLM"/>
    </source>
</evidence>
<evidence type="ECO:0000256" key="3">
    <source>
        <dbReference type="SAM" id="SignalP"/>
    </source>
</evidence>
<keyword evidence="3" id="KW-0732">Signal</keyword>
<dbReference type="PANTHER" id="PTHR46388">
    <property type="entry name" value="NHL REPEAT-CONTAINING PROTEIN 2"/>
    <property type="match status" value="1"/>
</dbReference>
<proteinExistence type="predicted"/>
<evidence type="ECO:0000313" key="4">
    <source>
        <dbReference type="EMBL" id="CAF0820370.1"/>
    </source>
</evidence>
<sequence>MFNDLMDTLSKQLWLKSIWLFVFLFEQSAALNICPMSNWSINATTVAGSPTGISGSNASLLSTPSDVFIGNNSMIYVLDSSNFRVQLWLRNAVVGTTIMQGSAGSAFNQFGLMAQMSIDINGNIYILDSNNTRVTKWVPGAGTSSIVAAGNGKGSNANQINGAVGMYVQTSTSIIWIADTGNNRIVKWSSPSTSTIVCGTYGSGATQFSSPTGIFIDENDQNTMYVADTGNQRIQQWRSGDTSGTTVAGLNQLFLPSRVIVDINKNMFIVDTGNSRVVRWTIGSSSGTVIAGNSVEGILPNQLNFPTVSTTTTTSTSFVQSSTSNAAVIGSFYQKSFAMLLLALIIY</sequence>
<accession>A0A813U3R5</accession>
<dbReference type="InterPro" id="IPR011042">
    <property type="entry name" value="6-blade_b-propeller_TolB-like"/>
</dbReference>
<name>A0A813U3R5_9BILA</name>
<evidence type="ECO:0000313" key="5">
    <source>
        <dbReference type="Proteomes" id="UP000663845"/>
    </source>
</evidence>
<feature type="repeat" description="NHL" evidence="2">
    <location>
        <begin position="197"/>
        <end position="240"/>
    </location>
</feature>
<keyword evidence="1" id="KW-0677">Repeat</keyword>